<dbReference type="EMBL" id="CP002086">
    <property type="protein sequence ID" value="ADJ29237.1"/>
    <property type="molecule type" value="Genomic_DNA"/>
</dbReference>
<dbReference type="KEGG" id="nwa:Nwat_2421"/>
<dbReference type="STRING" id="105559.Nwat_2421"/>
<dbReference type="InterPro" id="IPR039554">
    <property type="entry name" value="HigA2-like_HTH"/>
</dbReference>
<dbReference type="OrthoDB" id="129377at2"/>
<keyword evidence="3" id="KW-1185">Reference proteome</keyword>
<dbReference type="RefSeq" id="WP_013221307.1">
    <property type="nucleotide sequence ID" value="NC_014315.1"/>
</dbReference>
<dbReference type="Gene3D" id="1.10.260.40">
    <property type="entry name" value="lambda repressor-like DNA-binding domains"/>
    <property type="match status" value="1"/>
</dbReference>
<organism evidence="2 3">
    <name type="scientific">Nitrosococcus watsoni (strain C-113)</name>
    <dbReference type="NCBI Taxonomy" id="105559"/>
    <lineage>
        <taxon>Bacteria</taxon>
        <taxon>Pseudomonadati</taxon>
        <taxon>Pseudomonadota</taxon>
        <taxon>Gammaproteobacteria</taxon>
        <taxon>Chromatiales</taxon>
        <taxon>Chromatiaceae</taxon>
        <taxon>Nitrosococcus</taxon>
    </lineage>
</organism>
<name>D8K994_NITWC</name>
<dbReference type="HOGENOM" id="CLU_163934_0_0_6"/>
<evidence type="ECO:0000259" key="1">
    <source>
        <dbReference type="Pfam" id="PF13744"/>
    </source>
</evidence>
<dbReference type="Pfam" id="PF13744">
    <property type="entry name" value="HTH_37"/>
    <property type="match status" value="1"/>
</dbReference>
<dbReference type="eggNOG" id="COG5606">
    <property type="taxonomic scope" value="Bacteria"/>
</dbReference>
<protein>
    <recommendedName>
        <fullName evidence="1">HigA2-like helix-turn-helix domain-containing protein</fullName>
    </recommendedName>
</protein>
<sequence>MSKDIEIVRGSGHVFRDFGHPNADVEQAKAILAAKIIGVLEDSGLSTRQAEAVTGVNHSEFVRIRRVKLDRFTIDRLITLLNRLHQRVELEVTVHPAQEKEGAFLGREYVSKR</sequence>
<dbReference type="InterPro" id="IPR010982">
    <property type="entry name" value="Lambda_DNA-bd_dom_sf"/>
</dbReference>
<feature type="domain" description="HigA2-like helix-turn-helix" evidence="1">
    <location>
        <begin position="14"/>
        <end position="92"/>
    </location>
</feature>
<dbReference type="GO" id="GO:0003677">
    <property type="term" value="F:DNA binding"/>
    <property type="evidence" value="ECO:0007669"/>
    <property type="project" value="InterPro"/>
</dbReference>
<evidence type="ECO:0000313" key="2">
    <source>
        <dbReference type="EMBL" id="ADJ29237.1"/>
    </source>
</evidence>
<proteinExistence type="predicted"/>
<dbReference type="SUPFAM" id="SSF47413">
    <property type="entry name" value="lambda repressor-like DNA-binding domains"/>
    <property type="match status" value="1"/>
</dbReference>
<dbReference type="AlphaFoldDB" id="D8K994"/>
<gene>
    <name evidence="2" type="ordered locus">Nwat_2421</name>
</gene>
<evidence type="ECO:0000313" key="3">
    <source>
        <dbReference type="Proteomes" id="UP000000393"/>
    </source>
</evidence>
<dbReference type="Proteomes" id="UP000000393">
    <property type="component" value="Chromosome"/>
</dbReference>
<accession>D8K994</accession>
<reference evidence="2 3" key="1">
    <citation type="submission" date="2010-06" db="EMBL/GenBank/DDBJ databases">
        <title>Complete sequence of chromosome of Nitrosococcus watsoni C-113.</title>
        <authorList>
            <consortium name="US DOE Joint Genome Institute"/>
            <person name="Lucas S."/>
            <person name="Copeland A."/>
            <person name="Lapidus A."/>
            <person name="Cheng J.-F."/>
            <person name="Bruce D."/>
            <person name="Goodwin L."/>
            <person name="Pitluck S."/>
            <person name="Malfatti S.A."/>
            <person name="Chain P.S.G."/>
            <person name="Land M."/>
            <person name="Hauser L."/>
            <person name="Kyrpides N."/>
            <person name="Ivanova N."/>
            <person name="Cambell M.A."/>
            <person name="Heidelberg J.F."/>
            <person name="Klotz M.G."/>
            <person name="Woyke T."/>
        </authorList>
    </citation>
    <scope>NUCLEOTIDE SEQUENCE [LARGE SCALE GENOMIC DNA]</scope>
    <source>
        <strain evidence="2 3">C-113</strain>
    </source>
</reference>